<evidence type="ECO:0000313" key="9">
    <source>
        <dbReference type="EMBL" id="VDN53880.1"/>
    </source>
</evidence>
<dbReference type="Proteomes" id="UP000274756">
    <property type="component" value="Unassembled WGS sequence"/>
</dbReference>
<dbReference type="PROSITE" id="PS50156">
    <property type="entry name" value="SSD"/>
    <property type="match status" value="1"/>
</dbReference>
<evidence type="ECO:0000313" key="12">
    <source>
        <dbReference type="WBParaSite" id="DME_0001038301-mRNA-1"/>
    </source>
</evidence>
<evidence type="ECO:0000256" key="1">
    <source>
        <dbReference type="ARBA" id="ARBA00004141"/>
    </source>
</evidence>
<evidence type="ECO:0000256" key="7">
    <source>
        <dbReference type="SAM" id="Phobius"/>
    </source>
</evidence>
<evidence type="ECO:0000256" key="4">
    <source>
        <dbReference type="ARBA" id="ARBA00022989"/>
    </source>
</evidence>
<evidence type="ECO:0000256" key="6">
    <source>
        <dbReference type="ARBA" id="ARBA00023180"/>
    </source>
</evidence>
<comment type="subcellular location">
    <subcellularLocation>
        <location evidence="1">Membrane</location>
        <topology evidence="1">Multi-pass membrane protein</topology>
    </subcellularLocation>
</comment>
<dbReference type="InterPro" id="IPR000731">
    <property type="entry name" value="SSD"/>
</dbReference>
<reference evidence="12" key="1">
    <citation type="submission" date="2016-04" db="UniProtKB">
        <authorList>
            <consortium name="WormBaseParasite"/>
        </authorList>
    </citation>
    <scope>IDENTIFICATION</scope>
</reference>
<dbReference type="SUPFAM" id="SSF82866">
    <property type="entry name" value="Multidrug efflux transporter AcrB transmembrane domain"/>
    <property type="match status" value="2"/>
</dbReference>
<dbReference type="GO" id="GO:0006897">
    <property type="term" value="P:endocytosis"/>
    <property type="evidence" value="ECO:0007669"/>
    <property type="project" value="TreeGrafter"/>
</dbReference>
<feature type="transmembrane region" description="Helical" evidence="7">
    <location>
        <begin position="723"/>
        <end position="747"/>
    </location>
</feature>
<dbReference type="InterPro" id="IPR003392">
    <property type="entry name" value="PTHD_SSD"/>
</dbReference>
<proteinExistence type="inferred from homology"/>
<dbReference type="PANTHER" id="PTHR10796">
    <property type="entry name" value="PATCHED-RELATED"/>
    <property type="match status" value="1"/>
</dbReference>
<keyword evidence="11" id="KW-1185">Reference proteome</keyword>
<feature type="transmembrane region" description="Helical" evidence="7">
    <location>
        <begin position="295"/>
        <end position="320"/>
    </location>
</feature>
<dbReference type="PANTHER" id="PTHR10796:SF189">
    <property type="entry name" value="SSD DOMAIN-CONTAINING PROTEIN"/>
    <property type="match status" value="1"/>
</dbReference>
<dbReference type="WBParaSite" id="DME_0001038301-mRNA-1">
    <property type="protein sequence ID" value="DME_0001038301-mRNA-1"/>
    <property type="gene ID" value="DME_0001038301"/>
</dbReference>
<feature type="transmembrane region" description="Helical" evidence="7">
    <location>
        <begin position="370"/>
        <end position="392"/>
    </location>
</feature>
<feature type="transmembrane region" description="Helical" evidence="7">
    <location>
        <begin position="340"/>
        <end position="364"/>
    </location>
</feature>
<dbReference type="GO" id="GO:0030659">
    <property type="term" value="C:cytoplasmic vesicle membrane"/>
    <property type="evidence" value="ECO:0007669"/>
    <property type="project" value="TreeGrafter"/>
</dbReference>
<feature type="transmembrane region" description="Helical" evidence="7">
    <location>
        <begin position="230"/>
        <end position="253"/>
    </location>
</feature>
<reference evidence="9 11" key="2">
    <citation type="submission" date="2018-11" db="EMBL/GenBank/DDBJ databases">
        <authorList>
            <consortium name="Pathogen Informatics"/>
        </authorList>
    </citation>
    <scope>NUCLEOTIDE SEQUENCE [LARGE SCALE GENOMIC DNA]</scope>
</reference>
<dbReference type="GO" id="GO:0018996">
    <property type="term" value="P:molting cycle, collagen and cuticulin-based cuticle"/>
    <property type="evidence" value="ECO:0007669"/>
    <property type="project" value="TreeGrafter"/>
</dbReference>
<evidence type="ECO:0000313" key="11">
    <source>
        <dbReference type="Proteomes" id="UP000274756"/>
    </source>
</evidence>
<sequence>MVDPVLLQSALHSSRGGAPLETNVGSRKLNVQMDIKSGFTRKDAPSTDELRAYIEFFGNKGEPWYMALFATARNGSMLSEPEVNELTSFYQFITQEMIINYGNRSVTYDNLCDPFCDFNSQIWKMLRYQSVFQLKYPLTTFGPYKANIGKFFFERTVDEKGIVISVRTIAMYFTTFIDSDVKAKQLRIFEEGVLRRCHQNNADNSSKINFIVHGAHTVGQEVQRGAFLALPYYMIGAILLVIFVFASMIITAFSFRQLNIAKFSLAIAAILSPLLASFTTIGFILLTGFHINMLILISPFLTLAIGIGVDDAFLITNTWLMQSDNVASRGITDAERLQTVFEKVGCSIVVTSLTNVMGFALGCIAPAYEIRIFCASVALSMLFDLIFQFTIYSPCLILLNKFDSIYEIYQSPLYKKRPSGCIDQMHRRLANLMKSYSSFVSSFAAEMITVAILIIYLYFSVNGISQLKVDLDGKMLIPAESISNEGTRIITKVVWSDYLNINYIIRKPPDFSEPKQYQRFKKMIDEMESINGAIGSDTTMMWVIDYRRYLANPSTSIFNTFFGIFDFPDEKSTLQNEDSLDMSQFHLFINSEPYDAWKNGVRYKLDSQNRTIITSMLVMTGYKGISSLADKARLLPECRTVASRFPDFDVIPFDTDSQMVDVILSVPSTTYNTIFYTICAIGVIFFIFSFNLVTAILSSLSVTSICTGVLGFMHYWNCYLDPLTMVAIIMSAGLGVDYTIHIIFHYLMENENYDKKLDRINNSFKKCGLSTLQAGISTLVLMLPVLFAPVGAYVVIAKAVILVVIFGLLHGLFILPVLLLTLPNCLMSPKSASKFSMKSFS</sequence>
<keyword evidence="3 7" id="KW-0812">Transmembrane</keyword>
<feature type="transmembrane region" description="Helical" evidence="7">
    <location>
        <begin position="767"/>
        <end position="787"/>
    </location>
</feature>
<gene>
    <name evidence="9" type="ORF">DME_LOCUS3853</name>
</gene>
<evidence type="ECO:0000313" key="10">
    <source>
        <dbReference type="Proteomes" id="UP000038040"/>
    </source>
</evidence>
<dbReference type="OrthoDB" id="5875602at2759"/>
<organism evidence="10 12">
    <name type="scientific">Dracunculus medinensis</name>
    <name type="common">Guinea worm</name>
    <dbReference type="NCBI Taxonomy" id="318479"/>
    <lineage>
        <taxon>Eukaryota</taxon>
        <taxon>Metazoa</taxon>
        <taxon>Ecdysozoa</taxon>
        <taxon>Nematoda</taxon>
        <taxon>Chromadorea</taxon>
        <taxon>Rhabditida</taxon>
        <taxon>Spirurina</taxon>
        <taxon>Dracunculoidea</taxon>
        <taxon>Dracunculidae</taxon>
        <taxon>Dracunculus</taxon>
    </lineage>
</organism>
<dbReference type="AlphaFoldDB" id="A0A0N4UQS8"/>
<feature type="transmembrane region" description="Helical" evidence="7">
    <location>
        <begin position="674"/>
        <end position="693"/>
    </location>
</feature>
<evidence type="ECO:0000256" key="2">
    <source>
        <dbReference type="ARBA" id="ARBA00005585"/>
    </source>
</evidence>
<feature type="transmembrane region" description="Helical" evidence="7">
    <location>
        <begin position="436"/>
        <end position="459"/>
    </location>
</feature>
<accession>A0A0N4UQS8</accession>
<keyword evidence="5 7" id="KW-0472">Membrane</keyword>
<dbReference type="Gene3D" id="1.20.1640.10">
    <property type="entry name" value="Multidrug efflux transporter AcrB transmembrane domain"/>
    <property type="match status" value="2"/>
</dbReference>
<feature type="transmembrane region" description="Helical" evidence="7">
    <location>
        <begin position="793"/>
        <end position="820"/>
    </location>
</feature>
<feature type="domain" description="SSD" evidence="8">
    <location>
        <begin position="236"/>
        <end position="398"/>
    </location>
</feature>
<evidence type="ECO:0000256" key="5">
    <source>
        <dbReference type="ARBA" id="ARBA00023136"/>
    </source>
</evidence>
<comment type="similarity">
    <text evidence="2">Belongs to the patched family.</text>
</comment>
<name>A0A0N4UQS8_DRAME</name>
<dbReference type="EMBL" id="UYYG01000201">
    <property type="protein sequence ID" value="VDN53880.1"/>
    <property type="molecule type" value="Genomic_DNA"/>
</dbReference>
<keyword evidence="6" id="KW-0325">Glycoprotein</keyword>
<feature type="transmembrane region" description="Helical" evidence="7">
    <location>
        <begin position="265"/>
        <end position="289"/>
    </location>
</feature>
<evidence type="ECO:0000256" key="3">
    <source>
        <dbReference type="ARBA" id="ARBA00022692"/>
    </source>
</evidence>
<protein>
    <submittedName>
        <fullName evidence="12">SSD domain-containing protein</fullName>
    </submittedName>
</protein>
<evidence type="ECO:0000259" key="8">
    <source>
        <dbReference type="PROSITE" id="PS50156"/>
    </source>
</evidence>
<dbReference type="Proteomes" id="UP000038040">
    <property type="component" value="Unplaced"/>
</dbReference>
<dbReference type="Pfam" id="PF02460">
    <property type="entry name" value="Patched"/>
    <property type="match status" value="1"/>
</dbReference>
<dbReference type="GO" id="GO:0005886">
    <property type="term" value="C:plasma membrane"/>
    <property type="evidence" value="ECO:0007669"/>
    <property type="project" value="TreeGrafter"/>
</dbReference>
<keyword evidence="4 7" id="KW-1133">Transmembrane helix</keyword>
<dbReference type="InterPro" id="IPR051697">
    <property type="entry name" value="Patched_domain-protein"/>
</dbReference>
<feature type="transmembrane region" description="Helical" evidence="7">
    <location>
        <begin position="700"/>
        <end position="717"/>
    </location>
</feature>